<dbReference type="EMBL" id="CP053921">
    <property type="protein sequence ID" value="QKG72556.1"/>
    <property type="molecule type" value="Genomic_DNA"/>
</dbReference>
<proteinExistence type="predicted"/>
<accession>A0A7D3XXN4</accession>
<dbReference type="Proteomes" id="UP000504693">
    <property type="component" value="Chromosome"/>
</dbReference>
<evidence type="ECO:0000313" key="3">
    <source>
        <dbReference type="Proteomes" id="UP000504693"/>
    </source>
</evidence>
<dbReference type="RefSeq" id="WP_173215926.1">
    <property type="nucleotide sequence ID" value="NZ_CP053921.1"/>
</dbReference>
<gene>
    <name evidence="2" type="ORF">HQR01_14945</name>
</gene>
<organism evidence="2 3">
    <name type="scientific">Erythrobacter mangrovi</name>
    <dbReference type="NCBI Taxonomy" id="2739433"/>
    <lineage>
        <taxon>Bacteria</taxon>
        <taxon>Pseudomonadati</taxon>
        <taxon>Pseudomonadota</taxon>
        <taxon>Alphaproteobacteria</taxon>
        <taxon>Sphingomonadales</taxon>
        <taxon>Erythrobacteraceae</taxon>
        <taxon>Erythrobacter/Porphyrobacter group</taxon>
        <taxon>Erythrobacter</taxon>
    </lineage>
</organism>
<feature type="domain" description="ABM" evidence="1">
    <location>
        <begin position="6"/>
        <end position="74"/>
    </location>
</feature>
<dbReference type="SUPFAM" id="SSF54909">
    <property type="entry name" value="Dimeric alpha+beta barrel"/>
    <property type="match status" value="1"/>
</dbReference>
<dbReference type="KEGG" id="emv:HQR01_14945"/>
<dbReference type="Gene3D" id="3.30.70.100">
    <property type="match status" value="1"/>
</dbReference>
<dbReference type="InterPro" id="IPR007138">
    <property type="entry name" value="ABM_dom"/>
</dbReference>
<evidence type="ECO:0000313" key="2">
    <source>
        <dbReference type="EMBL" id="QKG72556.1"/>
    </source>
</evidence>
<keyword evidence="2" id="KW-0560">Oxidoreductase</keyword>
<dbReference type="Pfam" id="PF03992">
    <property type="entry name" value="ABM"/>
    <property type="match status" value="1"/>
</dbReference>
<dbReference type="GO" id="GO:0004497">
    <property type="term" value="F:monooxygenase activity"/>
    <property type="evidence" value="ECO:0007669"/>
    <property type="project" value="UniProtKB-KW"/>
</dbReference>
<name>A0A7D3XXN4_9SPHN</name>
<reference evidence="2 3" key="1">
    <citation type="submission" date="2020-05" db="EMBL/GenBank/DDBJ databases">
        <title>Erythrobacter mangrovi sp. nov., isolated from rhizosphere soil of mangrove plant (Kandelia candel).</title>
        <authorList>
            <person name="Ye Y.H."/>
        </authorList>
    </citation>
    <scope>NUCLEOTIDE SEQUENCE [LARGE SCALE GENOMIC DNA]</scope>
    <source>
        <strain evidence="2 3">EB310</strain>
    </source>
</reference>
<protein>
    <submittedName>
        <fullName evidence="2">Antibiotic biosynthesis monooxygenase</fullName>
    </submittedName>
</protein>
<evidence type="ECO:0000259" key="1">
    <source>
        <dbReference type="Pfam" id="PF03992"/>
    </source>
</evidence>
<keyword evidence="3" id="KW-1185">Reference proteome</keyword>
<dbReference type="AlphaFoldDB" id="A0A7D3XXN4"/>
<sequence length="105" mass="11874">MTIARIWKATVIEGRAPEYETFARDISLPMFRQQDGFEGVAMMRNGNECTVLTFWRDEEAIRRLDQSESYLATVNSILAVGFLESTEDAVLSSLHLAELGPMSDR</sequence>
<keyword evidence="2" id="KW-0503">Monooxygenase</keyword>
<dbReference type="InterPro" id="IPR011008">
    <property type="entry name" value="Dimeric_a/b-barrel"/>
</dbReference>